<sequence length="133" mass="15503">MLAECQKLKEKKLLFHKTIQKAEKGVKDQRKEIRVAQRQLIIEFGDYHAKFGEQQKEKATEQRKVEKDRRKHAVKGKELEEDISPRDTSNELRNIIDGLMGDLDNEKEECRILESDRQSLHQAQVVPAGHPAF</sequence>
<dbReference type="HOGENOM" id="CLU_1908514_0_0_1"/>
<evidence type="ECO:0000313" key="4">
    <source>
        <dbReference type="Proteomes" id="UP000008068"/>
    </source>
</evidence>
<evidence type="ECO:0000313" key="3">
    <source>
        <dbReference type="EMBL" id="EGT44345.1"/>
    </source>
</evidence>
<evidence type="ECO:0000256" key="2">
    <source>
        <dbReference type="SAM" id="MobiDB-lite"/>
    </source>
</evidence>
<keyword evidence="4" id="KW-1185">Reference proteome</keyword>
<proteinExistence type="predicted"/>
<accession>G0P3U7</accession>
<feature type="compositionally biased region" description="Basic and acidic residues" evidence="2">
    <location>
        <begin position="75"/>
        <end position="88"/>
    </location>
</feature>
<name>G0P3U7_CAEBE</name>
<feature type="region of interest" description="Disordered" evidence="2">
    <location>
        <begin position="53"/>
        <end position="88"/>
    </location>
</feature>
<feature type="coiled-coil region" evidence="1">
    <location>
        <begin position="89"/>
        <end position="123"/>
    </location>
</feature>
<feature type="compositionally biased region" description="Basic and acidic residues" evidence="2">
    <location>
        <begin position="53"/>
        <end position="68"/>
    </location>
</feature>
<dbReference type="AlphaFoldDB" id="G0P3U7"/>
<dbReference type="Proteomes" id="UP000008068">
    <property type="component" value="Unassembled WGS sequence"/>
</dbReference>
<reference evidence="4" key="1">
    <citation type="submission" date="2011-07" db="EMBL/GenBank/DDBJ databases">
        <authorList>
            <consortium name="Caenorhabditis brenneri Sequencing and Analysis Consortium"/>
            <person name="Wilson R.K."/>
        </authorList>
    </citation>
    <scope>NUCLEOTIDE SEQUENCE [LARGE SCALE GENOMIC DNA]</scope>
    <source>
        <strain evidence="4">PB2801</strain>
    </source>
</reference>
<dbReference type="InParanoid" id="G0P3U7"/>
<dbReference type="EMBL" id="GL380052">
    <property type="protein sequence ID" value="EGT44345.1"/>
    <property type="molecule type" value="Genomic_DNA"/>
</dbReference>
<organism evidence="4">
    <name type="scientific">Caenorhabditis brenneri</name>
    <name type="common">Nematode worm</name>
    <dbReference type="NCBI Taxonomy" id="135651"/>
    <lineage>
        <taxon>Eukaryota</taxon>
        <taxon>Metazoa</taxon>
        <taxon>Ecdysozoa</taxon>
        <taxon>Nematoda</taxon>
        <taxon>Chromadorea</taxon>
        <taxon>Rhabditida</taxon>
        <taxon>Rhabditina</taxon>
        <taxon>Rhabditomorpha</taxon>
        <taxon>Rhabditoidea</taxon>
        <taxon>Rhabditidae</taxon>
        <taxon>Peloderinae</taxon>
        <taxon>Caenorhabditis</taxon>
    </lineage>
</organism>
<protein>
    <submittedName>
        <fullName evidence="3">Uncharacterized protein</fullName>
    </submittedName>
</protein>
<keyword evidence="1" id="KW-0175">Coiled coil</keyword>
<evidence type="ECO:0000256" key="1">
    <source>
        <dbReference type="SAM" id="Coils"/>
    </source>
</evidence>
<gene>
    <name evidence="3" type="ORF">CAEBREN_15096</name>
</gene>